<dbReference type="Gene3D" id="1.10.10.1400">
    <property type="entry name" value="Terminase, small subunit, N-terminal DNA-binding domain, HTH motif"/>
    <property type="match status" value="1"/>
</dbReference>
<organism evidence="1 2">
    <name type="scientific">Desulfoferula mesophila</name>
    <dbReference type="NCBI Taxonomy" id="3058419"/>
    <lineage>
        <taxon>Bacteria</taxon>
        <taxon>Pseudomonadati</taxon>
        <taxon>Thermodesulfobacteriota</taxon>
        <taxon>Desulfarculia</taxon>
        <taxon>Desulfarculales</taxon>
        <taxon>Desulfarculaceae</taxon>
        <taxon>Desulfoferula</taxon>
    </lineage>
</organism>
<name>A0AAU9EG12_9BACT</name>
<accession>A0AAU9EG12</accession>
<keyword evidence="2" id="KW-1185">Reference proteome</keyword>
<gene>
    <name evidence="1" type="ORF">FAK_12550</name>
</gene>
<dbReference type="InterPro" id="IPR038713">
    <property type="entry name" value="Terminase_Gp1_N_sf"/>
</dbReference>
<dbReference type="RefSeq" id="WP_338605908.1">
    <property type="nucleotide sequence ID" value="NZ_AP028679.1"/>
</dbReference>
<dbReference type="InterPro" id="IPR005335">
    <property type="entry name" value="Terminase_ssu"/>
</dbReference>
<dbReference type="EMBL" id="AP028679">
    <property type="protein sequence ID" value="BEQ14189.1"/>
    <property type="molecule type" value="Genomic_DNA"/>
</dbReference>
<protein>
    <submittedName>
        <fullName evidence="1">Terminase</fullName>
    </submittedName>
</protein>
<proteinExistence type="predicted"/>
<evidence type="ECO:0000313" key="2">
    <source>
        <dbReference type="Proteomes" id="UP001366166"/>
    </source>
</evidence>
<dbReference type="GO" id="GO:0051276">
    <property type="term" value="P:chromosome organization"/>
    <property type="evidence" value="ECO:0007669"/>
    <property type="project" value="InterPro"/>
</dbReference>
<reference evidence="2" key="1">
    <citation type="journal article" date="2023" name="Arch. Microbiol.">
        <title>Desulfoferula mesophilus gen. nov. sp. nov., a mesophilic sulfate-reducing bacterium isolated from a brackish lake sediment.</title>
        <authorList>
            <person name="Watanabe T."/>
            <person name="Yabe T."/>
            <person name="Tsuji J.M."/>
            <person name="Fukui M."/>
        </authorList>
    </citation>
    <scope>NUCLEOTIDE SEQUENCE [LARGE SCALE GENOMIC DNA]</scope>
    <source>
        <strain evidence="2">12FAK</strain>
    </source>
</reference>
<sequence>MYDLTPKQERFVDEYMVDLNASQAALRAGLKSPAYGRELVTKTYVLKAIQKAKAKRCERTGVTADQVVAELAAVGFARLTDVCSWGPEGVTLLTSEELGDKGKAGVGKVKTSKVGEVETVEISMGSPVKVKALELLAKHTGVIGADIEVNVNNSIEEALKLIEERQAKLGVVG</sequence>
<evidence type="ECO:0000313" key="1">
    <source>
        <dbReference type="EMBL" id="BEQ14189.1"/>
    </source>
</evidence>
<dbReference type="KEGG" id="dmp:FAK_12550"/>
<dbReference type="Proteomes" id="UP001366166">
    <property type="component" value="Chromosome"/>
</dbReference>
<dbReference type="Pfam" id="PF03592">
    <property type="entry name" value="Terminase_2"/>
    <property type="match status" value="1"/>
</dbReference>
<dbReference type="AlphaFoldDB" id="A0AAU9EG12"/>